<protein>
    <submittedName>
        <fullName evidence="2">Glycosyltransferase family 2 protein</fullName>
    </submittedName>
</protein>
<dbReference type="OrthoDB" id="9811222at2"/>
<evidence type="ECO:0000259" key="1">
    <source>
        <dbReference type="Pfam" id="PF00535"/>
    </source>
</evidence>
<sequence>MRSDTQITTIIPALNEEASIGKVIAAIPDWVTEIIVVDNGSSDNTAGVARDAGATVLMEPRRGYGQACQCGLAHLQRSNSQKSNSQKSNRKSDVVVFLDADYSDYPGEMDLLVDPIVSGLAELVIGSRTLRSNPRDSLTPQQRAGNSLACALIRLIWRTRYTDLGPFRAISRAALDQLDLRDRDFGWTVEMQIKASQRQLKIREVPVSYRRRIGQSKISGTLKGTILAGTKIIYVILAAMIGRRFAKI</sequence>
<keyword evidence="2" id="KW-0808">Transferase</keyword>
<dbReference type="InterPro" id="IPR050256">
    <property type="entry name" value="Glycosyltransferase_2"/>
</dbReference>
<dbReference type="Gene3D" id="3.90.550.10">
    <property type="entry name" value="Spore Coat Polysaccharide Biosynthesis Protein SpsA, Chain A"/>
    <property type="match status" value="1"/>
</dbReference>
<dbReference type="PANTHER" id="PTHR48090:SF7">
    <property type="entry name" value="RFBJ PROTEIN"/>
    <property type="match status" value="1"/>
</dbReference>
<dbReference type="RefSeq" id="WP_142896352.1">
    <property type="nucleotide sequence ID" value="NZ_ML660054.1"/>
</dbReference>
<dbReference type="AlphaFoldDB" id="A0A545TTT1"/>
<feature type="domain" description="Glycosyltransferase 2-like" evidence="1">
    <location>
        <begin position="9"/>
        <end position="175"/>
    </location>
</feature>
<dbReference type="InterPro" id="IPR001173">
    <property type="entry name" value="Glyco_trans_2-like"/>
</dbReference>
<reference evidence="2 3" key="1">
    <citation type="submission" date="2019-06" db="EMBL/GenBank/DDBJ databases">
        <title>Whole genome sequence for Rhodospirillaceae sp. R148.</title>
        <authorList>
            <person name="Wang G."/>
        </authorList>
    </citation>
    <scope>NUCLEOTIDE SEQUENCE [LARGE SCALE GENOMIC DNA]</scope>
    <source>
        <strain evidence="2 3">R148</strain>
    </source>
</reference>
<dbReference type="Pfam" id="PF00535">
    <property type="entry name" value="Glycos_transf_2"/>
    <property type="match status" value="1"/>
</dbReference>
<evidence type="ECO:0000313" key="2">
    <source>
        <dbReference type="EMBL" id="TQV80638.1"/>
    </source>
</evidence>
<dbReference type="CDD" id="cd04179">
    <property type="entry name" value="DPM_DPG-synthase_like"/>
    <property type="match status" value="1"/>
</dbReference>
<proteinExistence type="predicted"/>
<dbReference type="InterPro" id="IPR029044">
    <property type="entry name" value="Nucleotide-diphossugar_trans"/>
</dbReference>
<comment type="caution">
    <text evidence="2">The sequence shown here is derived from an EMBL/GenBank/DDBJ whole genome shotgun (WGS) entry which is preliminary data.</text>
</comment>
<accession>A0A545TTT1</accession>
<dbReference type="GO" id="GO:0016740">
    <property type="term" value="F:transferase activity"/>
    <property type="evidence" value="ECO:0007669"/>
    <property type="project" value="UniProtKB-KW"/>
</dbReference>
<evidence type="ECO:0000313" key="3">
    <source>
        <dbReference type="Proteomes" id="UP000315252"/>
    </source>
</evidence>
<gene>
    <name evidence="2" type="ORF">FKG95_10765</name>
</gene>
<dbReference type="PANTHER" id="PTHR48090">
    <property type="entry name" value="UNDECAPRENYL-PHOSPHATE 4-DEOXY-4-FORMAMIDO-L-ARABINOSE TRANSFERASE-RELATED"/>
    <property type="match status" value="1"/>
</dbReference>
<name>A0A545TTT1_9PROT</name>
<keyword evidence="3" id="KW-1185">Reference proteome</keyword>
<dbReference type="EMBL" id="VHSH01000003">
    <property type="protein sequence ID" value="TQV80638.1"/>
    <property type="molecule type" value="Genomic_DNA"/>
</dbReference>
<organism evidence="2 3">
    <name type="scientific">Denitrobaculum tricleocarpae</name>
    <dbReference type="NCBI Taxonomy" id="2591009"/>
    <lineage>
        <taxon>Bacteria</taxon>
        <taxon>Pseudomonadati</taxon>
        <taxon>Pseudomonadota</taxon>
        <taxon>Alphaproteobacteria</taxon>
        <taxon>Rhodospirillales</taxon>
        <taxon>Rhodospirillaceae</taxon>
        <taxon>Denitrobaculum</taxon>
    </lineage>
</organism>
<dbReference type="Proteomes" id="UP000315252">
    <property type="component" value="Unassembled WGS sequence"/>
</dbReference>
<dbReference type="SUPFAM" id="SSF53448">
    <property type="entry name" value="Nucleotide-diphospho-sugar transferases"/>
    <property type="match status" value="1"/>
</dbReference>